<dbReference type="EMBL" id="JAENHP010000044">
    <property type="protein sequence ID" value="MBM2623791.1"/>
    <property type="molecule type" value="Genomic_DNA"/>
</dbReference>
<dbReference type="Proteomes" id="UP000632138">
    <property type="component" value="Unassembled WGS sequence"/>
</dbReference>
<organism evidence="2 3">
    <name type="scientific">Paractinoplanes ovalisporus</name>
    <dbReference type="NCBI Taxonomy" id="2810368"/>
    <lineage>
        <taxon>Bacteria</taxon>
        <taxon>Bacillati</taxon>
        <taxon>Actinomycetota</taxon>
        <taxon>Actinomycetes</taxon>
        <taxon>Micromonosporales</taxon>
        <taxon>Micromonosporaceae</taxon>
        <taxon>Paractinoplanes</taxon>
    </lineage>
</organism>
<dbReference type="SUPFAM" id="SSF159234">
    <property type="entry name" value="FomD-like"/>
    <property type="match status" value="1"/>
</dbReference>
<dbReference type="Gene3D" id="2.40.380.10">
    <property type="entry name" value="FomD-like"/>
    <property type="match status" value="1"/>
</dbReference>
<dbReference type="InterPro" id="IPR007295">
    <property type="entry name" value="DUF402"/>
</dbReference>
<sequence>MSLRKIKRPQGDFWFDFEAFAEDEDGFWLRGPVGTPWRAPHATGSSEVPVVVLLAPGRPWAAWWVGDPADRRLEIDVCRPPERDGNGWQYVDLELDPVLHETEGRVEIEDWDEYDESVRNGWMTADDAKLARVVAEGCAQLLHQRSEPWLDRGWKMLPDS</sequence>
<gene>
    <name evidence="2" type="ORF">JIG36_50715</name>
</gene>
<dbReference type="RefSeq" id="WP_203384142.1">
    <property type="nucleotide sequence ID" value="NZ_JAENHP010000044.1"/>
</dbReference>
<evidence type="ECO:0000259" key="1">
    <source>
        <dbReference type="Pfam" id="PF04167"/>
    </source>
</evidence>
<dbReference type="Pfam" id="PF04167">
    <property type="entry name" value="DUF402"/>
    <property type="match status" value="1"/>
</dbReference>
<protein>
    <submittedName>
        <fullName evidence="2">DUF402 domain-containing protein</fullName>
    </submittedName>
</protein>
<name>A0ABS2AVD8_9ACTN</name>
<comment type="caution">
    <text evidence="2">The sequence shown here is derived from an EMBL/GenBank/DDBJ whole genome shotgun (WGS) entry which is preliminary data.</text>
</comment>
<feature type="domain" description="DUF402" evidence="1">
    <location>
        <begin position="36"/>
        <end position="145"/>
    </location>
</feature>
<dbReference type="InterPro" id="IPR035930">
    <property type="entry name" value="FomD-like_sf"/>
</dbReference>
<keyword evidence="3" id="KW-1185">Reference proteome</keyword>
<evidence type="ECO:0000313" key="3">
    <source>
        <dbReference type="Proteomes" id="UP000632138"/>
    </source>
</evidence>
<accession>A0ABS2AVD8</accession>
<reference evidence="2 3" key="1">
    <citation type="submission" date="2021-01" db="EMBL/GenBank/DDBJ databases">
        <title>Actinoplanes sp. nov. LDG1-06 isolated from lichen.</title>
        <authorList>
            <person name="Saeng-In P."/>
            <person name="Phongsopitanun W."/>
            <person name="Kanchanasin P."/>
            <person name="Yuki M."/>
            <person name="Kudo T."/>
            <person name="Ohkuma M."/>
            <person name="Tanasupawat S."/>
        </authorList>
    </citation>
    <scope>NUCLEOTIDE SEQUENCE [LARGE SCALE GENOMIC DNA]</scope>
    <source>
        <strain evidence="2 3">LDG1-06</strain>
    </source>
</reference>
<proteinExistence type="predicted"/>
<evidence type="ECO:0000313" key="2">
    <source>
        <dbReference type="EMBL" id="MBM2623791.1"/>
    </source>
</evidence>